<sequence length="138" mass="15424">MEVNPVVSAGIGLSGCLIVSLGESGIEFSLDYLTYRHYHKILGRRFGPWQTLPTVMGVTLKYFSSKSSASSKYDWSDVPKQHQTLIVMLSVANTRDGIIVAYFSMNDINQASDFVHEIAEKLHVPVNIYLPSNQFKPL</sequence>
<proteinExistence type="predicted"/>
<dbReference type="EMBL" id="BAABDK010000010">
    <property type="protein sequence ID" value="GAA4029931.1"/>
    <property type="molecule type" value="Genomic_DNA"/>
</dbReference>
<evidence type="ECO:0000313" key="1">
    <source>
        <dbReference type="EMBL" id="GAA4029931.1"/>
    </source>
</evidence>
<comment type="caution">
    <text evidence="1">The sequence shown here is derived from an EMBL/GenBank/DDBJ whole genome shotgun (WGS) entry which is preliminary data.</text>
</comment>
<dbReference type="RefSeq" id="WP_345051760.1">
    <property type="nucleotide sequence ID" value="NZ_BAABDK010000010.1"/>
</dbReference>
<organism evidence="1 2">
    <name type="scientific">Hymenobacter glaciei</name>
    <dbReference type="NCBI Taxonomy" id="877209"/>
    <lineage>
        <taxon>Bacteria</taxon>
        <taxon>Pseudomonadati</taxon>
        <taxon>Bacteroidota</taxon>
        <taxon>Cytophagia</taxon>
        <taxon>Cytophagales</taxon>
        <taxon>Hymenobacteraceae</taxon>
        <taxon>Hymenobacter</taxon>
    </lineage>
</organism>
<gene>
    <name evidence="1" type="ORF">GCM10022409_12730</name>
</gene>
<accession>A0ABP7TRI3</accession>
<evidence type="ECO:0000313" key="2">
    <source>
        <dbReference type="Proteomes" id="UP001501469"/>
    </source>
</evidence>
<protein>
    <submittedName>
        <fullName evidence="1">Uncharacterized protein</fullName>
    </submittedName>
</protein>
<keyword evidence="2" id="KW-1185">Reference proteome</keyword>
<dbReference type="Proteomes" id="UP001501469">
    <property type="component" value="Unassembled WGS sequence"/>
</dbReference>
<name>A0ABP7TRI3_9BACT</name>
<reference evidence="2" key="1">
    <citation type="journal article" date="2019" name="Int. J. Syst. Evol. Microbiol.">
        <title>The Global Catalogue of Microorganisms (GCM) 10K type strain sequencing project: providing services to taxonomists for standard genome sequencing and annotation.</title>
        <authorList>
            <consortium name="The Broad Institute Genomics Platform"/>
            <consortium name="The Broad Institute Genome Sequencing Center for Infectious Disease"/>
            <person name="Wu L."/>
            <person name="Ma J."/>
        </authorList>
    </citation>
    <scope>NUCLEOTIDE SEQUENCE [LARGE SCALE GENOMIC DNA]</scope>
    <source>
        <strain evidence="2">JCM 17225</strain>
    </source>
</reference>